<evidence type="ECO:0000256" key="5">
    <source>
        <dbReference type="SAM" id="SignalP"/>
    </source>
</evidence>
<feature type="signal peptide" evidence="5">
    <location>
        <begin position="1"/>
        <end position="44"/>
    </location>
</feature>
<organism evidence="7 8">
    <name type="scientific">Thiobacter aerophilum</name>
    <dbReference type="NCBI Taxonomy" id="3121275"/>
    <lineage>
        <taxon>Bacteria</taxon>
        <taxon>Pseudomonadati</taxon>
        <taxon>Pseudomonadota</taxon>
        <taxon>Betaproteobacteria</taxon>
        <taxon>Burkholderiales</taxon>
        <taxon>Thiobacteraceae</taxon>
        <taxon>Thiobacter</taxon>
    </lineage>
</organism>
<proteinExistence type="predicted"/>
<keyword evidence="8" id="KW-1185">Reference proteome</keyword>
<keyword evidence="1 4" id="KW-0349">Heme</keyword>
<comment type="caution">
    <text evidence="7">The sequence shown here is derived from an EMBL/GenBank/DDBJ whole genome shotgun (WGS) entry which is preliminary data.</text>
</comment>
<evidence type="ECO:0000313" key="8">
    <source>
        <dbReference type="Proteomes" id="UP001482231"/>
    </source>
</evidence>
<gene>
    <name evidence="7" type="ORF">V6E02_12550</name>
</gene>
<sequence length="108" mass="11734">MSCTRFGQVLASRRSTGYRLAMQPANRVGVLFSVLAMMSAQALAGDAGRGEAIFRSTCASCHVKPTRLKTPLSQIREKLASRAIPAHQLVHLSEQDCEDLLAHIAAKR</sequence>
<dbReference type="EMBL" id="JBAJEX010000017">
    <property type="protein sequence ID" value="MEO1768035.1"/>
    <property type="molecule type" value="Genomic_DNA"/>
</dbReference>
<dbReference type="InterPro" id="IPR036909">
    <property type="entry name" value="Cyt_c-like_dom_sf"/>
</dbReference>
<feature type="domain" description="Cytochrome c" evidence="6">
    <location>
        <begin position="45"/>
        <end position="108"/>
    </location>
</feature>
<dbReference type="RefSeq" id="WP_347309147.1">
    <property type="nucleotide sequence ID" value="NZ_JBAJEX010000017.1"/>
</dbReference>
<reference evidence="7 8" key="1">
    <citation type="submission" date="2024-02" db="EMBL/GenBank/DDBJ databases">
        <title>New thermophilic sulfur-oxidizing bacteria from a hot springs of the Uzon caldera (Kamchatka, Russia).</title>
        <authorList>
            <person name="Dukat A.M."/>
            <person name="Elcheninov A.G."/>
            <person name="Frolov E.N."/>
        </authorList>
    </citation>
    <scope>NUCLEOTIDE SEQUENCE [LARGE SCALE GENOMIC DNA]</scope>
    <source>
        <strain evidence="7 8">AK1</strain>
    </source>
</reference>
<keyword evidence="5" id="KW-0732">Signal</keyword>
<dbReference type="InterPro" id="IPR009056">
    <property type="entry name" value="Cyt_c-like_dom"/>
</dbReference>
<name>A0ABV0EJ46_9BURK</name>
<evidence type="ECO:0000259" key="6">
    <source>
        <dbReference type="PROSITE" id="PS51007"/>
    </source>
</evidence>
<keyword evidence="2 4" id="KW-0479">Metal-binding</keyword>
<evidence type="ECO:0000256" key="3">
    <source>
        <dbReference type="ARBA" id="ARBA00023004"/>
    </source>
</evidence>
<dbReference type="Proteomes" id="UP001482231">
    <property type="component" value="Unassembled WGS sequence"/>
</dbReference>
<evidence type="ECO:0000313" key="7">
    <source>
        <dbReference type="EMBL" id="MEO1768035.1"/>
    </source>
</evidence>
<protein>
    <recommendedName>
        <fullName evidence="6">Cytochrome c domain-containing protein</fullName>
    </recommendedName>
</protein>
<dbReference type="PROSITE" id="PS51007">
    <property type="entry name" value="CYTC"/>
    <property type="match status" value="1"/>
</dbReference>
<evidence type="ECO:0000256" key="2">
    <source>
        <dbReference type="ARBA" id="ARBA00022723"/>
    </source>
</evidence>
<accession>A0ABV0EJ46</accession>
<feature type="chain" id="PRO_5046317502" description="Cytochrome c domain-containing protein" evidence="5">
    <location>
        <begin position="45"/>
        <end position="108"/>
    </location>
</feature>
<evidence type="ECO:0000256" key="1">
    <source>
        <dbReference type="ARBA" id="ARBA00022617"/>
    </source>
</evidence>
<keyword evidence="3 4" id="KW-0408">Iron</keyword>
<dbReference type="SUPFAM" id="SSF46626">
    <property type="entry name" value="Cytochrome c"/>
    <property type="match status" value="1"/>
</dbReference>
<evidence type="ECO:0000256" key="4">
    <source>
        <dbReference type="PROSITE-ProRule" id="PRU00433"/>
    </source>
</evidence>